<dbReference type="GO" id="GO:0003677">
    <property type="term" value="F:DNA binding"/>
    <property type="evidence" value="ECO:0007669"/>
    <property type="project" value="UniProtKB-KW"/>
</dbReference>
<protein>
    <recommendedName>
        <fullName evidence="5">Sugar-binding domain-containing protein</fullName>
    </recommendedName>
</protein>
<dbReference type="RefSeq" id="WP_096919176.1">
    <property type="nucleotide sequence ID" value="NZ_CP029487.1"/>
</dbReference>
<dbReference type="EMBL" id="CP029487">
    <property type="protein sequence ID" value="QCT72655.1"/>
    <property type="molecule type" value="Genomic_DNA"/>
</dbReference>
<dbReference type="PANTHER" id="PTHR34294:SF1">
    <property type="entry name" value="TRANSCRIPTIONAL REGULATOR LSRR"/>
    <property type="match status" value="1"/>
</dbReference>
<dbReference type="GO" id="GO:0003700">
    <property type="term" value="F:DNA-binding transcription factor activity"/>
    <property type="evidence" value="ECO:0007669"/>
    <property type="project" value="InterPro"/>
</dbReference>
<dbReference type="Gene3D" id="3.40.50.1360">
    <property type="match status" value="1"/>
</dbReference>
<evidence type="ECO:0000313" key="6">
    <source>
        <dbReference type="EMBL" id="QCT72655.1"/>
    </source>
</evidence>
<keyword evidence="2" id="KW-0805">Transcription regulation</keyword>
<comment type="similarity">
    <text evidence="1">Belongs to the SorC transcriptional regulatory family.</text>
</comment>
<dbReference type="SUPFAM" id="SSF100950">
    <property type="entry name" value="NagB/RpiA/CoA transferase-like"/>
    <property type="match status" value="1"/>
</dbReference>
<reference evidence="6 7" key="1">
    <citation type="submission" date="2018-05" db="EMBL/GenBank/DDBJ databases">
        <title>Genome comparison of Eubacterium sp.</title>
        <authorList>
            <person name="Feng Y."/>
            <person name="Sanchez-Andrea I."/>
            <person name="Stams A.J.M."/>
            <person name="De Vos W.M."/>
        </authorList>
    </citation>
    <scope>NUCLEOTIDE SEQUENCE [LARGE SCALE GENOMIC DNA]</scope>
    <source>
        <strain evidence="6 7">YI</strain>
    </source>
</reference>
<dbReference type="PANTHER" id="PTHR34294">
    <property type="entry name" value="TRANSCRIPTIONAL REGULATOR-RELATED"/>
    <property type="match status" value="1"/>
</dbReference>
<dbReference type="GO" id="GO:0030246">
    <property type="term" value="F:carbohydrate binding"/>
    <property type="evidence" value="ECO:0007669"/>
    <property type="project" value="InterPro"/>
</dbReference>
<evidence type="ECO:0000259" key="5">
    <source>
        <dbReference type="Pfam" id="PF04198"/>
    </source>
</evidence>
<dbReference type="Proteomes" id="UP000218387">
    <property type="component" value="Chromosome"/>
</dbReference>
<dbReference type="InterPro" id="IPR037171">
    <property type="entry name" value="NagB/RpiA_transferase-like"/>
</dbReference>
<dbReference type="KEGG" id="emt:CPZ25_015400"/>
<keyword evidence="4" id="KW-0804">Transcription</keyword>
<name>A0A4P9CCQ3_EUBML</name>
<keyword evidence="7" id="KW-1185">Reference proteome</keyword>
<dbReference type="Pfam" id="PF04198">
    <property type="entry name" value="Sugar-bind"/>
    <property type="match status" value="1"/>
</dbReference>
<sequence>MNTDQRLLQAIAKLYYEEGRTQSEIATQFSISRPKVSRKLAEARERGIVKIFIDDAIDDISEMEQQLLTAFHLKGARVASVPEDDVELAIQLTARLGAQFLPTFLNPGDHIGVNWGWTLFELSKEFPAFSLPDCSLVQLSGAVDNANCRSFAHEIISNLSQKLGAESAFCLPCPALVESPIILDILLHDAKVRSLLERVEDCNKLFVNIATPDEDSCLYQAGYLNDDNIARLRDVEAVGSICSRFFDKDGNICDPELDKRTVGVSLDAIKNAECVLACIVGRQKARAVYYALKAGWIDVLVTDSLTAARVIDLARREGVL</sequence>
<proteinExistence type="inferred from homology"/>
<evidence type="ECO:0000256" key="2">
    <source>
        <dbReference type="ARBA" id="ARBA00023015"/>
    </source>
</evidence>
<evidence type="ECO:0000256" key="1">
    <source>
        <dbReference type="ARBA" id="ARBA00010466"/>
    </source>
</evidence>
<dbReference type="InterPro" id="IPR051054">
    <property type="entry name" value="SorC_transcr_regulators"/>
</dbReference>
<evidence type="ECO:0000313" key="7">
    <source>
        <dbReference type="Proteomes" id="UP000218387"/>
    </source>
</evidence>
<dbReference type="Gene3D" id="1.10.10.60">
    <property type="entry name" value="Homeodomain-like"/>
    <property type="match status" value="1"/>
</dbReference>
<feature type="domain" description="Sugar-binding" evidence="5">
    <location>
        <begin position="59"/>
        <end position="311"/>
    </location>
</feature>
<evidence type="ECO:0000256" key="4">
    <source>
        <dbReference type="ARBA" id="ARBA00023163"/>
    </source>
</evidence>
<dbReference type="InterPro" id="IPR007324">
    <property type="entry name" value="Sugar-bd_dom_put"/>
</dbReference>
<gene>
    <name evidence="6" type="ORF">CPZ25_015400</name>
</gene>
<keyword evidence="3" id="KW-0238">DNA-binding</keyword>
<evidence type="ECO:0000256" key="3">
    <source>
        <dbReference type="ARBA" id="ARBA00023125"/>
    </source>
</evidence>
<dbReference type="GO" id="GO:0006352">
    <property type="term" value="P:DNA-templated transcription initiation"/>
    <property type="evidence" value="ECO:0007669"/>
    <property type="project" value="InterPro"/>
</dbReference>
<organism evidence="6 7">
    <name type="scientific">Eubacterium maltosivorans</name>
    <dbReference type="NCBI Taxonomy" id="2041044"/>
    <lineage>
        <taxon>Bacteria</taxon>
        <taxon>Bacillati</taxon>
        <taxon>Bacillota</taxon>
        <taxon>Clostridia</taxon>
        <taxon>Eubacteriales</taxon>
        <taxon>Eubacteriaceae</taxon>
        <taxon>Eubacterium</taxon>
    </lineage>
</organism>
<accession>A0A4P9CCQ3</accession>
<dbReference type="AlphaFoldDB" id="A0A4P9CCQ3"/>